<feature type="domain" description="Myb-like" evidence="7">
    <location>
        <begin position="238"/>
        <end position="289"/>
    </location>
</feature>
<evidence type="ECO:0000259" key="9">
    <source>
        <dbReference type="PROSITE" id="PS51294"/>
    </source>
</evidence>
<feature type="region of interest" description="Disordered" evidence="6">
    <location>
        <begin position="426"/>
        <end position="477"/>
    </location>
</feature>
<dbReference type="AlphaFoldDB" id="A0A8B7R8Q0"/>
<feature type="domain" description="HTH myb-type" evidence="9">
    <location>
        <begin position="238"/>
        <end position="293"/>
    </location>
</feature>
<evidence type="ECO:0000256" key="5">
    <source>
        <dbReference type="ARBA" id="ARBA00023242"/>
    </source>
</evidence>
<dbReference type="CTD" id="6621"/>
<evidence type="ECO:0000259" key="7">
    <source>
        <dbReference type="PROSITE" id="PS50090"/>
    </source>
</evidence>
<keyword evidence="10" id="KW-1185">Reference proteome</keyword>
<dbReference type="PROSITE" id="PS51293">
    <property type="entry name" value="SANT"/>
    <property type="match status" value="2"/>
</dbReference>
<evidence type="ECO:0000256" key="4">
    <source>
        <dbReference type="ARBA" id="ARBA00023163"/>
    </source>
</evidence>
<feature type="compositionally biased region" description="Polar residues" evidence="6">
    <location>
        <begin position="949"/>
        <end position="965"/>
    </location>
</feature>
<dbReference type="FunFam" id="1.10.10.60:FF:000016">
    <property type="entry name" value="Transcriptional activator Myb isoform A"/>
    <property type="match status" value="1"/>
</dbReference>
<feature type="compositionally biased region" description="Pro residues" evidence="6">
    <location>
        <begin position="864"/>
        <end position="873"/>
    </location>
</feature>
<feature type="compositionally biased region" description="Low complexity" evidence="6">
    <location>
        <begin position="534"/>
        <end position="563"/>
    </location>
</feature>
<proteinExistence type="predicted"/>
<feature type="compositionally biased region" description="Low complexity" evidence="6">
    <location>
        <begin position="24"/>
        <end position="36"/>
    </location>
</feature>
<dbReference type="Proteomes" id="UP000694851">
    <property type="component" value="Unplaced"/>
</dbReference>
<feature type="compositionally biased region" description="Low complexity" evidence="6">
    <location>
        <begin position="777"/>
        <end position="798"/>
    </location>
</feature>
<feature type="region of interest" description="Disordered" evidence="6">
    <location>
        <begin position="484"/>
        <end position="503"/>
    </location>
</feature>
<evidence type="ECO:0000256" key="6">
    <source>
        <dbReference type="SAM" id="MobiDB-lite"/>
    </source>
</evidence>
<evidence type="ECO:0000313" key="11">
    <source>
        <dbReference type="RefSeq" id="XP_019497434.1"/>
    </source>
</evidence>
<dbReference type="PANTHER" id="PTHR46621">
    <property type="entry name" value="SNRNA-ACTIVATING PROTEIN COMPLEX SUBUNIT 4"/>
    <property type="match status" value="1"/>
</dbReference>
<dbReference type="PROSITE" id="PS51294">
    <property type="entry name" value="HTH_MYB"/>
    <property type="match status" value="2"/>
</dbReference>
<keyword evidence="1" id="KW-0677">Repeat</keyword>
<feature type="domain" description="HTH myb-type" evidence="9">
    <location>
        <begin position="294"/>
        <end position="345"/>
    </location>
</feature>
<dbReference type="GO" id="GO:0042796">
    <property type="term" value="P:snRNA transcription by RNA polymerase III"/>
    <property type="evidence" value="ECO:0007669"/>
    <property type="project" value="TreeGrafter"/>
</dbReference>
<feature type="compositionally biased region" description="Basic and acidic residues" evidence="6">
    <location>
        <begin position="1049"/>
        <end position="1071"/>
    </location>
</feature>
<evidence type="ECO:0000256" key="3">
    <source>
        <dbReference type="ARBA" id="ARBA00023125"/>
    </source>
</evidence>
<feature type="compositionally biased region" description="Basic residues" evidence="6">
    <location>
        <begin position="341"/>
        <end position="354"/>
    </location>
</feature>
<feature type="region of interest" description="Disordered" evidence="6">
    <location>
        <begin position="699"/>
        <end position="720"/>
    </location>
</feature>
<feature type="compositionally biased region" description="Basic residues" evidence="6">
    <location>
        <begin position="1263"/>
        <end position="1278"/>
    </location>
</feature>
<feature type="domain" description="Myb-like" evidence="7">
    <location>
        <begin position="290"/>
        <end position="341"/>
    </location>
</feature>
<dbReference type="Pfam" id="PF00249">
    <property type="entry name" value="Myb_DNA-binding"/>
    <property type="match status" value="2"/>
</dbReference>
<feature type="compositionally biased region" description="Polar residues" evidence="6">
    <location>
        <begin position="845"/>
        <end position="859"/>
    </location>
</feature>
<sequence>MDIDAEREKITQEIKELERILDPSSSSIHVEVSESSLESDGDADSLPDEDLDTAVPPISEEEKWGEGSNDEDDPKDKMLPEDPETCLQLNMVYQEVIQEKLAEVSLLLAQNREQQEEVTWDLAGSKGPKVKDGKSLPPNLYIGHFMKPYFKDRVTGVGPPANEDTREKAAQGIKAFEDLLVTKWKHWEKALLRKSVVSDRLQRLLMRVGSHIPYRKIVYYMEGRDSMQLIYRWTKSLDPNLKRGCWAPEEDAKLLQAVAKYGERDWFKIREEVPGRSDAQCRDRYLRRLHFSLKKGRWNSKEEEKLIELIEKYGVGHWAKIASELPHRTGSQCLSKWKIMVRKQQRRGRRRRPPPRSVRWSSSSEDSSSSSGDGSSSSGDGSSSSGDSEPEPEPEEAPETQACGQALPSAQHTVPDMDLWVPARQSASELWQGAARGQPGHSAASPSPPKGSEAAPGGSRAVGSAVSAPSSTYSAGLKGVGYPCSTDTQPSSSEGPADESERCQLKVPLETVLRVLRTNTATGRRTLKEKLKQPCPSSSSPGPCPAGSSSARPRVRQPWQQPRGHALQRRLLERRLLMAVSPWVGDVVLPCTPRRPATHTQADVIRMQLQDAHLASTPVFTVFIQLFQIDTAGCMEVVRERKARLPTLPPAGTQDPPWRPPQEPQSARSTPGGLLQNVPAREAAKSSSCRGNAGLQTCRAASTPQAPPPAACGPRPKPKTVSELLREKRLREARARKAAQGPVVLPPQLLVSPVILQPPLPLASHGVPATGPAVPTSALSGPGAPAAASPSTSGSWASAKDKGPPTLQALAIAPASTVAVTAPAGPAASRAPALGPGQVPLSCHLSSLGQSQAPATSRKQGLPEAPPFLPAAPSPTQLPVQPLSLTPALGTHRSGPHMAANGPLPVTLVLTAQGLLSVPMPAMVGLSEPAGTPDPKGLLVTLSSSVTETQAGQGLFSTDTESEPLSRTDLVIPSTPLPSQSPAEVDSDRTCASGGLSSPGEAQVAGETGSQAVFLADHPKAQPNQLPPRGSAGPENGLGGTLESPSEQGETRGPPDLERHATPRLGPEKGALDLGLLSQESEVAVREWLRGQRGVCMSPLRSRLPYQPPTLCSLRTLSGLLLHKKALERRAASLVAPRGAAGALQPSLGQLQCNPAYLLLKARFLATFTLPALLATLPPHGVPTTLSAAMSADPESEESEDAKSEDDGLGQLELPDGHRQLGCRASGSPQEGPAATAPVQGAPDPGEGSAPSCPDDSDDLHVLRTRHARHARKRRRLL</sequence>
<dbReference type="InterPro" id="IPR001005">
    <property type="entry name" value="SANT/Myb"/>
</dbReference>
<feature type="domain" description="SANT" evidence="8">
    <location>
        <begin position="246"/>
        <end position="287"/>
    </location>
</feature>
<dbReference type="Gene3D" id="1.10.10.60">
    <property type="entry name" value="Homeodomain-like"/>
    <property type="match status" value="2"/>
</dbReference>
<feature type="compositionally biased region" description="Acidic residues" evidence="6">
    <location>
        <begin position="37"/>
        <end position="52"/>
    </location>
</feature>
<reference evidence="11" key="1">
    <citation type="submission" date="2025-08" db="UniProtKB">
        <authorList>
            <consortium name="RefSeq"/>
        </authorList>
    </citation>
    <scope>IDENTIFICATION</scope>
    <source>
        <tissue evidence="11">Muscle</tissue>
    </source>
</reference>
<dbReference type="OrthoDB" id="2143914at2759"/>
<dbReference type="InterPro" id="IPR051575">
    <property type="entry name" value="Myb-like_DNA-bd"/>
</dbReference>
<feature type="region of interest" description="Disordered" evidence="6">
    <location>
        <begin position="1185"/>
        <end position="1278"/>
    </location>
</feature>
<dbReference type="FunFam" id="1.10.10.60:FF:000314">
    <property type="entry name" value="Small nuclear RNA-activating complex, polypeptide 4"/>
    <property type="match status" value="1"/>
</dbReference>
<name>A0A8B7R8Q0_HIPAR</name>
<evidence type="ECO:0000313" key="10">
    <source>
        <dbReference type="Proteomes" id="UP000694851"/>
    </source>
</evidence>
<feature type="compositionally biased region" description="Acidic residues" evidence="6">
    <location>
        <begin position="388"/>
        <end position="398"/>
    </location>
</feature>
<feature type="compositionally biased region" description="Polar residues" evidence="6">
    <location>
        <begin position="485"/>
        <end position="494"/>
    </location>
</feature>
<dbReference type="CDD" id="cd00167">
    <property type="entry name" value="SANT"/>
    <property type="match status" value="2"/>
</dbReference>
<feature type="compositionally biased region" description="Low complexity" evidence="6">
    <location>
        <begin position="357"/>
        <end position="387"/>
    </location>
</feature>
<feature type="region of interest" description="Disordered" evidence="6">
    <location>
        <begin position="16"/>
        <end position="81"/>
    </location>
</feature>
<feature type="region of interest" description="Disordered" evidence="6">
    <location>
        <begin position="341"/>
        <end position="404"/>
    </location>
</feature>
<dbReference type="GO" id="GO:0000978">
    <property type="term" value="F:RNA polymerase II cis-regulatory region sequence-specific DNA binding"/>
    <property type="evidence" value="ECO:0007669"/>
    <property type="project" value="TreeGrafter"/>
</dbReference>
<dbReference type="GeneID" id="109382427"/>
<feature type="region of interest" description="Disordered" evidence="6">
    <location>
        <begin position="949"/>
        <end position="1007"/>
    </location>
</feature>
<keyword evidence="5" id="KW-0539">Nucleus</keyword>
<dbReference type="InterPro" id="IPR017884">
    <property type="entry name" value="SANT_dom"/>
</dbReference>
<evidence type="ECO:0000259" key="8">
    <source>
        <dbReference type="PROSITE" id="PS51293"/>
    </source>
</evidence>
<feature type="region of interest" description="Disordered" evidence="6">
    <location>
        <begin position="773"/>
        <end position="803"/>
    </location>
</feature>
<dbReference type="GO" id="GO:0001006">
    <property type="term" value="F:RNA polymerase III type 3 promoter sequence-specific DNA binding"/>
    <property type="evidence" value="ECO:0007669"/>
    <property type="project" value="TreeGrafter"/>
</dbReference>
<feature type="domain" description="SANT" evidence="8">
    <location>
        <begin position="293"/>
        <end position="342"/>
    </location>
</feature>
<dbReference type="InterPro" id="IPR017930">
    <property type="entry name" value="Myb_dom"/>
</dbReference>
<dbReference type="InterPro" id="IPR009057">
    <property type="entry name" value="Homeodomain-like_sf"/>
</dbReference>
<dbReference type="KEGG" id="hai:109382427"/>
<feature type="region of interest" description="Disordered" evidence="6">
    <location>
        <begin position="645"/>
        <end position="674"/>
    </location>
</feature>
<protein>
    <submittedName>
        <fullName evidence="11">snRNA-activating protein complex subunit 4</fullName>
    </submittedName>
</protein>
<feature type="region of interest" description="Disordered" evidence="6">
    <location>
        <begin position="517"/>
        <end position="564"/>
    </location>
</feature>
<dbReference type="GO" id="GO:0019185">
    <property type="term" value="C:snRNA-activating protein complex"/>
    <property type="evidence" value="ECO:0007669"/>
    <property type="project" value="TreeGrafter"/>
</dbReference>
<dbReference type="SUPFAM" id="SSF46689">
    <property type="entry name" value="Homeodomain-like"/>
    <property type="match status" value="2"/>
</dbReference>
<dbReference type="PROSITE" id="PS50090">
    <property type="entry name" value="MYB_LIKE"/>
    <property type="match status" value="2"/>
</dbReference>
<keyword evidence="4" id="KW-0804">Transcription</keyword>
<feature type="region of interest" description="Disordered" evidence="6">
    <location>
        <begin position="845"/>
        <end position="877"/>
    </location>
</feature>
<keyword evidence="2" id="KW-0805">Transcription regulation</keyword>
<dbReference type="RefSeq" id="XP_019497434.1">
    <property type="nucleotide sequence ID" value="XM_019641889.1"/>
</dbReference>
<dbReference type="GO" id="GO:0042795">
    <property type="term" value="P:snRNA transcription by RNA polymerase II"/>
    <property type="evidence" value="ECO:0007669"/>
    <property type="project" value="TreeGrafter"/>
</dbReference>
<evidence type="ECO:0000256" key="1">
    <source>
        <dbReference type="ARBA" id="ARBA00022737"/>
    </source>
</evidence>
<organism evidence="10 11">
    <name type="scientific">Hipposideros armiger</name>
    <name type="common">Great Himalayan leaf-nosed bat</name>
    <dbReference type="NCBI Taxonomy" id="186990"/>
    <lineage>
        <taxon>Eukaryota</taxon>
        <taxon>Metazoa</taxon>
        <taxon>Chordata</taxon>
        <taxon>Craniata</taxon>
        <taxon>Vertebrata</taxon>
        <taxon>Euteleostomi</taxon>
        <taxon>Mammalia</taxon>
        <taxon>Eutheria</taxon>
        <taxon>Laurasiatheria</taxon>
        <taxon>Chiroptera</taxon>
        <taxon>Yinpterochiroptera</taxon>
        <taxon>Rhinolophoidea</taxon>
        <taxon>Hipposideridae</taxon>
        <taxon>Hipposideros</taxon>
    </lineage>
</organism>
<evidence type="ECO:0000256" key="2">
    <source>
        <dbReference type="ARBA" id="ARBA00023015"/>
    </source>
</evidence>
<accession>A0A8B7R8Q0</accession>
<gene>
    <name evidence="11" type="primary">SNAPC4</name>
</gene>
<dbReference type="PANTHER" id="PTHR46621:SF1">
    <property type="entry name" value="SNRNA-ACTIVATING PROTEIN COMPLEX SUBUNIT 4"/>
    <property type="match status" value="1"/>
</dbReference>
<feature type="region of interest" description="Disordered" evidence="6">
    <location>
        <begin position="1020"/>
        <end position="1073"/>
    </location>
</feature>
<keyword evidence="3" id="KW-0238">DNA-binding</keyword>
<dbReference type="SMART" id="SM00717">
    <property type="entry name" value="SANT"/>
    <property type="match status" value="3"/>
</dbReference>